<evidence type="ECO:0000313" key="2">
    <source>
        <dbReference type="Proteomes" id="UP001396334"/>
    </source>
</evidence>
<dbReference type="EMBL" id="JBBPBN010000017">
    <property type="protein sequence ID" value="KAK9019706.1"/>
    <property type="molecule type" value="Genomic_DNA"/>
</dbReference>
<keyword evidence="2" id="KW-1185">Reference proteome</keyword>
<proteinExistence type="predicted"/>
<name>A0ABR2S377_9ROSI</name>
<accession>A0ABR2S377</accession>
<protein>
    <submittedName>
        <fullName evidence="1">Uncharacterized protein</fullName>
    </submittedName>
</protein>
<gene>
    <name evidence="1" type="ORF">V6N11_054216</name>
</gene>
<dbReference type="Proteomes" id="UP001396334">
    <property type="component" value="Unassembled WGS sequence"/>
</dbReference>
<organism evidence="1 2">
    <name type="scientific">Hibiscus sabdariffa</name>
    <name type="common">roselle</name>
    <dbReference type="NCBI Taxonomy" id="183260"/>
    <lineage>
        <taxon>Eukaryota</taxon>
        <taxon>Viridiplantae</taxon>
        <taxon>Streptophyta</taxon>
        <taxon>Embryophyta</taxon>
        <taxon>Tracheophyta</taxon>
        <taxon>Spermatophyta</taxon>
        <taxon>Magnoliopsida</taxon>
        <taxon>eudicotyledons</taxon>
        <taxon>Gunneridae</taxon>
        <taxon>Pentapetalae</taxon>
        <taxon>rosids</taxon>
        <taxon>malvids</taxon>
        <taxon>Malvales</taxon>
        <taxon>Malvaceae</taxon>
        <taxon>Malvoideae</taxon>
        <taxon>Hibiscus</taxon>
    </lineage>
</organism>
<sequence>MPCCNCSNWKRSMETRGRGDVQLYLLTFGFPKIPSHPSLGFLVDTYGQYNGADYIYWFIGYSSRLTSYVAYATSSSKTKRP</sequence>
<reference evidence="1 2" key="1">
    <citation type="journal article" date="2024" name="G3 (Bethesda)">
        <title>Genome assembly of Hibiscus sabdariffa L. provides insights into metabolisms of medicinal natural products.</title>
        <authorList>
            <person name="Kim T."/>
        </authorList>
    </citation>
    <scope>NUCLEOTIDE SEQUENCE [LARGE SCALE GENOMIC DNA]</scope>
    <source>
        <strain evidence="1">TK-2024</strain>
        <tissue evidence="1">Old leaves</tissue>
    </source>
</reference>
<evidence type="ECO:0000313" key="1">
    <source>
        <dbReference type="EMBL" id="KAK9019706.1"/>
    </source>
</evidence>
<comment type="caution">
    <text evidence="1">The sequence shown here is derived from an EMBL/GenBank/DDBJ whole genome shotgun (WGS) entry which is preliminary data.</text>
</comment>